<evidence type="ECO:0000313" key="2">
    <source>
        <dbReference type="EMBL" id="QQR29458.1"/>
    </source>
</evidence>
<reference evidence="1" key="1">
    <citation type="journal article" date="2017" name="Genome Announc.">
        <title>High-Quality Whole-Genome Sequences of the Oligo-Mouse-Microbiota Bacterial Community.</title>
        <authorList>
            <person name="Garzetti D."/>
            <person name="Brugiroux S."/>
            <person name="Bunk B."/>
            <person name="Pukall R."/>
            <person name="McCoy K.D."/>
            <person name="Macpherson A.J."/>
            <person name="Stecher B."/>
        </authorList>
    </citation>
    <scope>NUCLEOTIDE SEQUENCE</scope>
    <source>
        <strain evidence="1">KB18</strain>
    </source>
</reference>
<reference evidence="3" key="2">
    <citation type="submission" date="2017-05" db="EMBL/GenBank/DDBJ databases">
        <title>Improved OligoMM genomes.</title>
        <authorList>
            <person name="Garzetti D."/>
        </authorList>
    </citation>
    <scope>NUCLEOTIDE SEQUENCE [LARGE SCALE GENOMIC DNA]</scope>
    <source>
        <strain evidence="3">KB18</strain>
    </source>
</reference>
<accession>A0A1Z2XP08</accession>
<protein>
    <recommendedName>
        <fullName evidence="5">Transposase</fullName>
    </recommendedName>
</protein>
<name>A0A1Z2XP08_9FIRM</name>
<evidence type="ECO:0000313" key="3">
    <source>
        <dbReference type="Proteomes" id="UP000196710"/>
    </source>
</evidence>
<evidence type="ECO:0008006" key="5">
    <source>
        <dbReference type="Google" id="ProtNLM"/>
    </source>
</evidence>
<gene>
    <name evidence="1" type="ORF">ADH66_05575</name>
    <name evidence="2" type="ORF">I5Q82_15655</name>
</gene>
<keyword evidence="3" id="KW-1185">Reference proteome</keyword>
<dbReference type="EMBL" id="CP021422">
    <property type="protein sequence ID" value="ASB40173.1"/>
    <property type="molecule type" value="Genomic_DNA"/>
</dbReference>
<reference evidence="2 4" key="3">
    <citation type="submission" date="2020-11" db="EMBL/GenBank/DDBJ databases">
        <title>Closed and high quality bacterial genomes of the OMM12 community.</title>
        <authorList>
            <person name="Marbouty M."/>
            <person name="Lamy-Besnier Q."/>
            <person name="Debarbieux L."/>
            <person name="Koszul R."/>
        </authorList>
    </citation>
    <scope>NUCLEOTIDE SEQUENCE [LARGE SCALE GENOMIC DNA]</scope>
    <source>
        <strain evidence="2 4">KB18</strain>
    </source>
</reference>
<evidence type="ECO:0000313" key="4">
    <source>
        <dbReference type="Proteomes" id="UP000596035"/>
    </source>
</evidence>
<dbReference type="KEGG" id="amur:ADH66_05575"/>
<dbReference type="EMBL" id="CP065321">
    <property type="protein sequence ID" value="QQR29458.1"/>
    <property type="molecule type" value="Genomic_DNA"/>
</dbReference>
<dbReference type="AlphaFoldDB" id="A0A1Z2XP08"/>
<organism evidence="2 4">
    <name type="scientific">Acutalibacter muris</name>
    <dbReference type="NCBI Taxonomy" id="1796620"/>
    <lineage>
        <taxon>Bacteria</taxon>
        <taxon>Bacillati</taxon>
        <taxon>Bacillota</taxon>
        <taxon>Clostridia</taxon>
        <taxon>Eubacteriales</taxon>
        <taxon>Acutalibacteraceae</taxon>
        <taxon>Acutalibacter</taxon>
    </lineage>
</organism>
<dbReference type="Proteomes" id="UP000196710">
    <property type="component" value="Chromosome"/>
</dbReference>
<dbReference type="RefSeq" id="WP_066534616.1">
    <property type="nucleotide sequence ID" value="NZ_CP021422.1"/>
</dbReference>
<dbReference type="Proteomes" id="UP000596035">
    <property type="component" value="Chromosome"/>
</dbReference>
<evidence type="ECO:0000313" key="1">
    <source>
        <dbReference type="EMBL" id="ASB40173.1"/>
    </source>
</evidence>
<sequence>MDTDRNEHQIIRKDARACFVETLNDSFEFGKVHFCFATYDMKLPAGQRQTNSVHIYMAIDEFLELCRKLCSGELRHMMAQRLKESNKEPLYKCLGGTSAEKLAKINRSRPDGMSLSRTAELVCGKNGNFLFVASSGPGETKKTGLIVPRFGNKPENHVSVSMTYESFSGLMLTTKAHYEAWLAAWYFRQTAVKREPPHKLERIPAQPKESVPEPVYSVEPGYGAVAMF</sequence>
<proteinExistence type="predicted"/>